<accession>M7MDJ4</accession>
<evidence type="ECO:0008006" key="4">
    <source>
        <dbReference type="Google" id="ProtNLM"/>
    </source>
</evidence>
<evidence type="ECO:0000313" key="3">
    <source>
        <dbReference type="Proteomes" id="UP000012024"/>
    </source>
</evidence>
<dbReference type="AlphaFoldDB" id="M7MDJ4"/>
<feature type="signal peptide" evidence="1">
    <location>
        <begin position="1"/>
        <end position="19"/>
    </location>
</feature>
<evidence type="ECO:0000256" key="1">
    <source>
        <dbReference type="SAM" id="SignalP"/>
    </source>
</evidence>
<reference evidence="2 3" key="1">
    <citation type="submission" date="2012-12" db="EMBL/GenBank/DDBJ databases">
        <title>Genome assembly of Formosa sp. AK20.</title>
        <authorList>
            <person name="Kumar R."/>
            <person name="Khatri I."/>
            <person name="Vaidya B."/>
            <person name="Subramanian S."/>
            <person name="Pinnaka A."/>
        </authorList>
    </citation>
    <scope>NUCLEOTIDE SEQUENCE [LARGE SCALE GENOMIC DNA]</scope>
    <source>
        <strain evidence="2 3">AK20</strain>
    </source>
</reference>
<feature type="chain" id="PRO_5004081524" description="Nuclear transport factor 2 family protein" evidence="1">
    <location>
        <begin position="20"/>
        <end position="175"/>
    </location>
</feature>
<comment type="caution">
    <text evidence="2">The sequence shown here is derived from an EMBL/GenBank/DDBJ whole genome shotgun (WGS) entry which is preliminary data.</text>
</comment>
<dbReference type="PATRIC" id="fig|1137281.3.peg.2374"/>
<dbReference type="InterPro" id="IPR032710">
    <property type="entry name" value="NTF2-like_dom_sf"/>
</dbReference>
<protein>
    <recommendedName>
        <fullName evidence="4">Nuclear transport factor 2 family protein</fullName>
    </recommendedName>
</protein>
<name>M7MDJ4_9FLAO</name>
<evidence type="ECO:0000313" key="2">
    <source>
        <dbReference type="EMBL" id="EMQ94227.1"/>
    </source>
</evidence>
<dbReference type="GeneID" id="98642218"/>
<dbReference type="SUPFAM" id="SSF54427">
    <property type="entry name" value="NTF2-like"/>
    <property type="match status" value="1"/>
</dbReference>
<dbReference type="eggNOG" id="ENOG502ZPJP">
    <property type="taxonomic scope" value="Bacteria"/>
</dbReference>
<dbReference type="Proteomes" id="UP000012024">
    <property type="component" value="Unassembled WGS sequence"/>
</dbReference>
<organism evidence="2 3">
    <name type="scientific">Xanthomarina gelatinilytica</name>
    <dbReference type="NCBI Taxonomy" id="1137281"/>
    <lineage>
        <taxon>Bacteria</taxon>
        <taxon>Pseudomonadati</taxon>
        <taxon>Bacteroidota</taxon>
        <taxon>Flavobacteriia</taxon>
        <taxon>Flavobacteriales</taxon>
        <taxon>Flavobacteriaceae</taxon>
        <taxon>Xanthomarina</taxon>
    </lineage>
</organism>
<dbReference type="OrthoDB" id="8754772at2"/>
<proteinExistence type="predicted"/>
<keyword evidence="3" id="KW-1185">Reference proteome</keyword>
<sequence length="175" mass="20489">MKHIMLFVLMLAFNITINAQESTIKYAKKVETLDSTIETLYAVISGEKGETRDWELFKYLFMQNAKLIPTGKNQEGFFVARYMSPSDYISTSGSWLEEHGFFEKEIHRTVNTFGNMTHVFSTYEAYHSEADTTPFMRGINSIQLLFDGHRWWVVNIYWSQETEENPIPTEYLPKN</sequence>
<dbReference type="EMBL" id="ANLA01000019">
    <property type="protein sequence ID" value="EMQ94227.1"/>
    <property type="molecule type" value="Genomic_DNA"/>
</dbReference>
<dbReference type="RefSeq" id="WP_007650940.1">
    <property type="nucleotide sequence ID" value="NZ_ANLA01000019.1"/>
</dbReference>
<gene>
    <name evidence="2" type="ORF">D778_00942</name>
</gene>
<keyword evidence="1" id="KW-0732">Signal</keyword>